<keyword evidence="6" id="KW-0520">NAD</keyword>
<dbReference type="InterPro" id="IPR037062">
    <property type="entry name" value="Malic_N_dom_sf"/>
</dbReference>
<evidence type="ECO:0000313" key="18">
    <source>
        <dbReference type="EMBL" id="KRK33715.1"/>
    </source>
</evidence>
<dbReference type="PATRIC" id="fig|1423726.3.peg.1077"/>
<evidence type="ECO:0000256" key="9">
    <source>
        <dbReference type="ARBA" id="ARBA00051739"/>
    </source>
</evidence>
<evidence type="ECO:0000256" key="15">
    <source>
        <dbReference type="RuleBase" id="RU003427"/>
    </source>
</evidence>
<dbReference type="PANTHER" id="PTHR23406">
    <property type="entry name" value="MALIC ENZYME-RELATED"/>
    <property type="match status" value="1"/>
</dbReference>
<evidence type="ECO:0000256" key="7">
    <source>
        <dbReference type="ARBA" id="ARBA00023211"/>
    </source>
</evidence>
<dbReference type="AlphaFoldDB" id="A0A0R1GMS2"/>
<dbReference type="SMART" id="SM01274">
    <property type="entry name" value="malic"/>
    <property type="match status" value="1"/>
</dbReference>
<dbReference type="SMART" id="SM00919">
    <property type="entry name" value="Malic_M"/>
    <property type="match status" value="1"/>
</dbReference>
<evidence type="ECO:0000256" key="3">
    <source>
        <dbReference type="ARBA" id="ARBA00008785"/>
    </source>
</evidence>
<feature type="active site" description="Proton donor" evidence="12">
    <location>
        <position position="91"/>
    </location>
</feature>
<feature type="binding site" evidence="13">
    <location>
        <position position="404"/>
    </location>
    <ligand>
        <name>(S)-malate</name>
        <dbReference type="ChEBI" id="CHEBI:15589"/>
    </ligand>
</feature>
<dbReference type="RefSeq" id="WP_057905320.1">
    <property type="nucleotide sequence ID" value="NZ_AZDA01000106.1"/>
</dbReference>
<feature type="domain" description="Malic enzyme N-terminal" evidence="17">
    <location>
        <begin position="68"/>
        <end position="250"/>
    </location>
</feature>
<feature type="binding site" evidence="14">
    <location>
        <position position="235"/>
    </location>
    <ligand>
        <name>a divalent metal cation</name>
        <dbReference type="ChEBI" id="CHEBI:60240"/>
    </ligand>
</feature>
<dbReference type="Pfam" id="PF00390">
    <property type="entry name" value="malic"/>
    <property type="match status" value="1"/>
</dbReference>
<evidence type="ECO:0000256" key="12">
    <source>
        <dbReference type="PIRSR" id="PIRSR000106-1"/>
    </source>
</evidence>
<dbReference type="SUPFAM" id="SSF51735">
    <property type="entry name" value="NAD(P)-binding Rossmann-fold domains"/>
    <property type="match status" value="1"/>
</dbReference>
<dbReference type="InterPro" id="IPR015884">
    <property type="entry name" value="Malic_enzyme_CS"/>
</dbReference>
<feature type="binding site" evidence="14">
    <location>
        <position position="236"/>
    </location>
    <ligand>
        <name>a divalent metal cation</name>
        <dbReference type="ChEBI" id="CHEBI:60240"/>
    </ligand>
</feature>
<evidence type="ECO:0000256" key="11">
    <source>
        <dbReference type="ARBA" id="ARBA00074565"/>
    </source>
</evidence>
<comment type="subunit">
    <text evidence="4">Homodimer.</text>
</comment>
<comment type="cofactor">
    <cofactor evidence="1">
        <name>NAD(+)</name>
        <dbReference type="ChEBI" id="CHEBI:57540"/>
    </cofactor>
</comment>
<dbReference type="GO" id="GO:0004470">
    <property type="term" value="F:malic enzyme activity"/>
    <property type="evidence" value="ECO:0007669"/>
    <property type="project" value="InterPro"/>
</dbReference>
<dbReference type="PIRSF" id="PIRSF000106">
    <property type="entry name" value="ME"/>
    <property type="match status" value="1"/>
</dbReference>
<dbReference type="SUPFAM" id="SSF53223">
    <property type="entry name" value="Aminoacid dehydrogenase-like, N-terminal domain"/>
    <property type="match status" value="1"/>
</dbReference>
<dbReference type="InterPro" id="IPR001891">
    <property type="entry name" value="Malic_OxRdtase"/>
</dbReference>
<feature type="binding site" evidence="14">
    <location>
        <position position="259"/>
    </location>
    <ligand>
        <name>a divalent metal cation</name>
        <dbReference type="ChEBI" id="CHEBI:60240"/>
    </ligand>
</feature>
<keyword evidence="19" id="KW-1185">Reference proteome</keyword>
<evidence type="ECO:0000259" key="17">
    <source>
        <dbReference type="SMART" id="SM01274"/>
    </source>
</evidence>
<evidence type="ECO:0000256" key="1">
    <source>
        <dbReference type="ARBA" id="ARBA00001911"/>
    </source>
</evidence>
<dbReference type="InterPro" id="IPR046346">
    <property type="entry name" value="Aminoacid_DH-like_N_sf"/>
</dbReference>
<dbReference type="GO" id="GO:0030145">
    <property type="term" value="F:manganese ion binding"/>
    <property type="evidence" value="ECO:0007669"/>
    <property type="project" value="UniProtKB-ARBA"/>
</dbReference>
<dbReference type="STRING" id="1423726.FC07_GL001043"/>
<evidence type="ECO:0000256" key="14">
    <source>
        <dbReference type="PIRSR" id="PIRSR000106-3"/>
    </source>
</evidence>
<dbReference type="GO" id="GO:0043464">
    <property type="term" value="P:malolactic fermentation"/>
    <property type="evidence" value="ECO:0007669"/>
    <property type="project" value="InterPro"/>
</dbReference>
<reference evidence="18 19" key="1">
    <citation type="journal article" date="2015" name="Genome Announc.">
        <title>Expanding the biotechnology potential of lactobacilli through comparative genomics of 213 strains and associated genera.</title>
        <authorList>
            <person name="Sun Z."/>
            <person name="Harris H.M."/>
            <person name="McCann A."/>
            <person name="Guo C."/>
            <person name="Argimon S."/>
            <person name="Zhang W."/>
            <person name="Yang X."/>
            <person name="Jeffery I.B."/>
            <person name="Cooney J.C."/>
            <person name="Kagawa T.F."/>
            <person name="Liu W."/>
            <person name="Song Y."/>
            <person name="Salvetti E."/>
            <person name="Wrobel A."/>
            <person name="Rasinkangas P."/>
            <person name="Parkhill J."/>
            <person name="Rea M.C."/>
            <person name="O'Sullivan O."/>
            <person name="Ritari J."/>
            <person name="Douillard F.P."/>
            <person name="Paul Ross R."/>
            <person name="Yang R."/>
            <person name="Briner A.E."/>
            <person name="Felis G.E."/>
            <person name="de Vos W.M."/>
            <person name="Barrangou R."/>
            <person name="Klaenhammer T.R."/>
            <person name="Caufield P.W."/>
            <person name="Cui Y."/>
            <person name="Zhang H."/>
            <person name="O'Toole P.W."/>
        </authorList>
    </citation>
    <scope>NUCLEOTIDE SEQUENCE [LARGE SCALE GENOMIC DNA]</scope>
    <source>
        <strain evidence="18 19">DSM 20003</strain>
    </source>
</reference>
<dbReference type="GO" id="GO:0006108">
    <property type="term" value="P:malate metabolic process"/>
    <property type="evidence" value="ECO:0007669"/>
    <property type="project" value="TreeGrafter"/>
</dbReference>
<keyword evidence="7" id="KW-0464">Manganese</keyword>
<comment type="catalytic activity">
    <reaction evidence="9">
        <text>(S)-malate + H(+) = (S)-lactate + CO2</text>
        <dbReference type="Rhea" id="RHEA:46276"/>
        <dbReference type="ChEBI" id="CHEBI:15378"/>
        <dbReference type="ChEBI" id="CHEBI:15589"/>
        <dbReference type="ChEBI" id="CHEBI:16526"/>
        <dbReference type="ChEBI" id="CHEBI:16651"/>
        <dbReference type="EC" id="4.1.1.101"/>
    </reaction>
</comment>
<dbReference type="PRINTS" id="PR00072">
    <property type="entry name" value="MALOXRDTASE"/>
</dbReference>
<evidence type="ECO:0000256" key="2">
    <source>
        <dbReference type="ARBA" id="ARBA00001936"/>
    </source>
</evidence>
<protein>
    <recommendedName>
        <fullName evidence="11">Malolactic enzyme</fullName>
        <ecNumber evidence="10">4.1.1.101</ecNumber>
    </recommendedName>
</protein>
<dbReference type="GO" id="GO:0016616">
    <property type="term" value="F:oxidoreductase activity, acting on the CH-OH group of donors, NAD or NADP as acceptor"/>
    <property type="evidence" value="ECO:0007669"/>
    <property type="project" value="InterPro"/>
</dbReference>
<dbReference type="FunFam" id="3.40.50.10380:FF:000001">
    <property type="entry name" value="NAD-dependent malic enzyme"/>
    <property type="match status" value="1"/>
</dbReference>
<dbReference type="Pfam" id="PF03949">
    <property type="entry name" value="Malic_M"/>
    <property type="match status" value="1"/>
</dbReference>
<evidence type="ECO:0000313" key="19">
    <source>
        <dbReference type="Proteomes" id="UP000051461"/>
    </source>
</evidence>
<dbReference type="EC" id="4.1.1.101" evidence="10"/>
<evidence type="ECO:0000256" key="8">
    <source>
        <dbReference type="ARBA" id="ARBA00023239"/>
    </source>
</evidence>
<comment type="cofactor">
    <cofactor evidence="14">
        <name>Mg(2+)</name>
        <dbReference type="ChEBI" id="CHEBI:18420"/>
    </cofactor>
    <cofactor evidence="14">
        <name>Mn(2+)</name>
        <dbReference type="ChEBI" id="CHEBI:29035"/>
    </cofactor>
    <text evidence="14">Divalent metal cations. Prefers magnesium or manganese.</text>
</comment>
<gene>
    <name evidence="18" type="ORF">FC07_GL001043</name>
</gene>
<evidence type="ECO:0000256" key="5">
    <source>
        <dbReference type="ARBA" id="ARBA00022723"/>
    </source>
</evidence>
<feature type="binding site" evidence="13">
    <location>
        <position position="448"/>
    </location>
    <ligand>
        <name>(S)-malate</name>
        <dbReference type="ChEBI" id="CHEBI:15589"/>
    </ligand>
</feature>
<dbReference type="GO" id="GO:0051287">
    <property type="term" value="F:NAD binding"/>
    <property type="evidence" value="ECO:0007669"/>
    <property type="project" value="InterPro"/>
</dbReference>
<comment type="similarity">
    <text evidence="3 15">Belongs to the malic enzymes family.</text>
</comment>
<comment type="cofactor">
    <cofactor evidence="2">
        <name>Mn(2+)</name>
        <dbReference type="ChEBI" id="CHEBI:29035"/>
    </cofactor>
</comment>
<dbReference type="FunFam" id="3.40.50.720:FF:000182">
    <property type="entry name" value="NAD-dependent malic enzyme"/>
    <property type="match status" value="1"/>
</dbReference>
<evidence type="ECO:0000259" key="16">
    <source>
        <dbReference type="SMART" id="SM00919"/>
    </source>
</evidence>
<dbReference type="GO" id="GO:0005829">
    <property type="term" value="C:cytosol"/>
    <property type="evidence" value="ECO:0007669"/>
    <property type="project" value="TreeGrafter"/>
</dbReference>
<dbReference type="PANTHER" id="PTHR23406:SF34">
    <property type="entry name" value="NAD-DEPENDENT MALIC ENZYME, MITOCHONDRIAL"/>
    <property type="match status" value="1"/>
</dbReference>
<dbReference type="Gene3D" id="3.40.50.10380">
    <property type="entry name" value="Malic enzyme, N-terminal domain"/>
    <property type="match status" value="1"/>
</dbReference>
<feature type="active site" description="Proton donor" evidence="12">
    <location>
        <position position="164"/>
    </location>
</feature>
<dbReference type="NCBIfam" id="NF010052">
    <property type="entry name" value="PRK13529.1"/>
    <property type="match status" value="1"/>
</dbReference>
<organism evidence="18 19">
    <name type="scientific">Loigolactobacillus bifermentans DSM 20003</name>
    <dbReference type="NCBI Taxonomy" id="1423726"/>
    <lineage>
        <taxon>Bacteria</taxon>
        <taxon>Bacillati</taxon>
        <taxon>Bacillota</taxon>
        <taxon>Bacilli</taxon>
        <taxon>Lactobacillales</taxon>
        <taxon>Lactobacillaceae</taxon>
        <taxon>Loigolactobacillus</taxon>
    </lineage>
</organism>
<dbReference type="InterPro" id="IPR036291">
    <property type="entry name" value="NAD(P)-bd_dom_sf"/>
</dbReference>
<dbReference type="PROSITE" id="PS00331">
    <property type="entry name" value="MALIC_ENZYMES"/>
    <property type="match status" value="1"/>
</dbReference>
<comment type="caution">
    <text evidence="18">The sequence shown here is derived from an EMBL/GenBank/DDBJ whole genome shotgun (WGS) entry which is preliminary data.</text>
</comment>
<accession>A0A0R1GMS2</accession>
<evidence type="ECO:0000256" key="4">
    <source>
        <dbReference type="ARBA" id="ARBA00011738"/>
    </source>
</evidence>
<dbReference type="Proteomes" id="UP000051461">
    <property type="component" value="Unassembled WGS sequence"/>
</dbReference>
<sequence length="547" mass="59033">MTKATEILNNPFLNKGTAFTQAERQALGLTGMLPTQVQTIDEQATQAYAQFQSKANRLEQRLFLMNIFNENRTLFFYLMDQHLVEFMPIVYDPVVADAIEQYNELFTNPQNAAFISVDAPDDVQATLKNAAAGRDIRLVVVTDAEGILGMGDWGVNGVDIAVGKLMVYTAAAGIDPAQVLAVSIDAGTNNETLLADPLYLGNRHQRITGTAYDVVIDHFVNSVKQLFPEALLHFEDFGRANAQAILDKYKNQLATFNDDIQGTGMVVLAGILGALNISHESIKDQTFLSFGAGTAGMGIANQIKNELMQAGLTEAEAKQHFYAVDRQGLLFDDTEGLTPAQKDFTRQRTEFEHPETLTNLAAVVKAVHPTVLIGTSTQPGTFTEAIVKDMAAHTDRPIIFPLSNPTKLAEAKAEDLIKWTDGRALVATGIPADTVTYKGVTYDIGQGNNALMYPGLGFGLMAATATRLTDETLSAAAHALGGIVDTTQPGAAVLPPVAKLAEFSQILAEKVAQSVLDQGLNKEPISDAKQAVADLKWVPKYGKVTFA</sequence>
<evidence type="ECO:0000256" key="10">
    <source>
        <dbReference type="ARBA" id="ARBA00066983"/>
    </source>
</evidence>
<feature type="domain" description="Malic enzyme NAD-binding" evidence="16">
    <location>
        <begin position="260"/>
        <end position="516"/>
    </location>
</feature>
<name>A0A0R1GMS2_9LACO</name>
<dbReference type="GO" id="GO:0043883">
    <property type="term" value="F:malolactic enzyme activity"/>
    <property type="evidence" value="ECO:0007669"/>
    <property type="project" value="UniProtKB-EC"/>
</dbReference>
<dbReference type="EMBL" id="AZDA01000106">
    <property type="protein sequence ID" value="KRK33715.1"/>
    <property type="molecule type" value="Genomic_DNA"/>
</dbReference>
<evidence type="ECO:0000256" key="6">
    <source>
        <dbReference type="ARBA" id="ARBA00023027"/>
    </source>
</evidence>
<dbReference type="Gene3D" id="3.40.50.720">
    <property type="entry name" value="NAD(P)-binding Rossmann-like Domain"/>
    <property type="match status" value="1"/>
</dbReference>
<dbReference type="InterPro" id="IPR048182">
    <property type="entry name" value="Malolactic_enz"/>
</dbReference>
<dbReference type="NCBIfam" id="NF041582">
    <property type="entry name" value="malolactic"/>
    <property type="match status" value="1"/>
</dbReference>
<dbReference type="OrthoDB" id="3314528at2"/>
<keyword evidence="5 14" id="KW-0479">Metal-binding</keyword>
<proteinExistence type="inferred from homology"/>
<keyword evidence="8" id="KW-0456">Lyase</keyword>
<dbReference type="InterPro" id="IPR012302">
    <property type="entry name" value="Malic_NAD-bd"/>
</dbReference>
<dbReference type="InterPro" id="IPR012301">
    <property type="entry name" value="Malic_N_dom"/>
</dbReference>
<evidence type="ECO:0000256" key="13">
    <source>
        <dbReference type="PIRSR" id="PIRSR000106-2"/>
    </source>
</evidence>